<gene>
    <name evidence="2" type="ORF">HPT29_009650</name>
</gene>
<organism evidence="2 3">
    <name type="scientific">Microvirga terrae</name>
    <dbReference type="NCBI Taxonomy" id="2740529"/>
    <lineage>
        <taxon>Bacteria</taxon>
        <taxon>Pseudomonadati</taxon>
        <taxon>Pseudomonadota</taxon>
        <taxon>Alphaproteobacteria</taxon>
        <taxon>Hyphomicrobiales</taxon>
        <taxon>Methylobacteriaceae</taxon>
        <taxon>Microvirga</taxon>
    </lineage>
</organism>
<proteinExistence type="predicted"/>
<dbReference type="RefSeq" id="WP_173947471.1">
    <property type="nucleotide sequence ID" value="NZ_CP102845.1"/>
</dbReference>
<evidence type="ECO:0000313" key="3">
    <source>
        <dbReference type="Proteomes" id="UP001017257"/>
    </source>
</evidence>
<evidence type="ECO:0000313" key="2">
    <source>
        <dbReference type="EMBL" id="UVF21362.1"/>
    </source>
</evidence>
<reference evidence="2" key="1">
    <citation type="submission" date="2022-08" db="EMBL/GenBank/DDBJ databases">
        <title>Microvirga terrae sp. nov., isolated from soil.</title>
        <authorList>
            <person name="Kim K.H."/>
            <person name="Seo Y.L."/>
            <person name="Kim J.M."/>
            <person name="Lee J.K."/>
            <person name="Han D.M."/>
            <person name="Jeon C.O."/>
        </authorList>
    </citation>
    <scope>NUCLEOTIDE SEQUENCE</scope>
    <source>
        <strain evidence="2">R24</strain>
    </source>
</reference>
<accession>A0ABY5RX21</accession>
<evidence type="ECO:0000256" key="1">
    <source>
        <dbReference type="SAM" id="MobiDB-lite"/>
    </source>
</evidence>
<dbReference type="EMBL" id="CP102845">
    <property type="protein sequence ID" value="UVF21362.1"/>
    <property type="molecule type" value="Genomic_DNA"/>
</dbReference>
<keyword evidence="3" id="KW-1185">Reference proteome</keyword>
<protein>
    <submittedName>
        <fullName evidence="2">Uncharacterized protein</fullName>
    </submittedName>
</protein>
<dbReference type="Proteomes" id="UP001017257">
    <property type="component" value="Chromosome"/>
</dbReference>
<sequence>MPEQRNAKGQFAPGYAGGPGGARKRKTSEQKLLEAIAAHAPAVVEKALVAAQNDNAVLAAVMNYLAESMRFKNLQFEAELRAMQYTTAKGIH</sequence>
<feature type="region of interest" description="Disordered" evidence="1">
    <location>
        <begin position="1"/>
        <end position="28"/>
    </location>
</feature>
<name>A0ABY5RX21_9HYPH</name>